<dbReference type="Proteomes" id="UP001153076">
    <property type="component" value="Unassembled WGS sequence"/>
</dbReference>
<organism evidence="2 3">
    <name type="scientific">Carnegiea gigantea</name>
    <dbReference type="NCBI Taxonomy" id="171969"/>
    <lineage>
        <taxon>Eukaryota</taxon>
        <taxon>Viridiplantae</taxon>
        <taxon>Streptophyta</taxon>
        <taxon>Embryophyta</taxon>
        <taxon>Tracheophyta</taxon>
        <taxon>Spermatophyta</taxon>
        <taxon>Magnoliopsida</taxon>
        <taxon>eudicotyledons</taxon>
        <taxon>Gunneridae</taxon>
        <taxon>Pentapetalae</taxon>
        <taxon>Caryophyllales</taxon>
        <taxon>Cactineae</taxon>
        <taxon>Cactaceae</taxon>
        <taxon>Cactoideae</taxon>
        <taxon>Echinocereeae</taxon>
        <taxon>Carnegiea</taxon>
    </lineage>
</organism>
<name>A0A9Q1GKL5_9CARY</name>
<gene>
    <name evidence="2" type="ORF">Cgig2_021761</name>
</gene>
<proteinExistence type="predicted"/>
<dbReference type="AlphaFoldDB" id="A0A9Q1GKL5"/>
<protein>
    <submittedName>
        <fullName evidence="2">Uncharacterized protein</fullName>
    </submittedName>
</protein>
<keyword evidence="1" id="KW-0812">Transmembrane</keyword>
<keyword evidence="1" id="KW-1133">Transmembrane helix</keyword>
<evidence type="ECO:0000313" key="2">
    <source>
        <dbReference type="EMBL" id="KAJ8421002.1"/>
    </source>
</evidence>
<evidence type="ECO:0000256" key="1">
    <source>
        <dbReference type="SAM" id="Phobius"/>
    </source>
</evidence>
<keyword evidence="3" id="KW-1185">Reference proteome</keyword>
<dbReference type="PANTHER" id="PTHR33240:SF17">
    <property type="entry name" value="EUKARYOTIC PEPTIDE CHAIN RELEASE FACTOR GTP-BINDING SUBUNIT-LIKE"/>
    <property type="match status" value="1"/>
</dbReference>
<feature type="transmembrane region" description="Helical" evidence="1">
    <location>
        <begin position="158"/>
        <end position="175"/>
    </location>
</feature>
<accession>A0A9Q1GKL5</accession>
<evidence type="ECO:0000313" key="3">
    <source>
        <dbReference type="Proteomes" id="UP001153076"/>
    </source>
</evidence>
<comment type="caution">
    <text evidence="2">The sequence shown here is derived from an EMBL/GenBank/DDBJ whole genome shotgun (WGS) entry which is preliminary data.</text>
</comment>
<reference evidence="2" key="1">
    <citation type="submission" date="2022-04" db="EMBL/GenBank/DDBJ databases">
        <title>Carnegiea gigantea Genome sequencing and assembly v2.</title>
        <authorList>
            <person name="Copetti D."/>
            <person name="Sanderson M.J."/>
            <person name="Burquez A."/>
            <person name="Wojciechowski M.F."/>
        </authorList>
    </citation>
    <scope>NUCLEOTIDE SEQUENCE</scope>
    <source>
        <strain evidence="2">SGP5-SGP5p</strain>
        <tissue evidence="2">Aerial part</tissue>
    </source>
</reference>
<keyword evidence="1" id="KW-0472">Membrane</keyword>
<dbReference type="PANTHER" id="PTHR33240">
    <property type="entry name" value="OS08G0508500 PROTEIN"/>
    <property type="match status" value="1"/>
</dbReference>
<dbReference type="EMBL" id="JAKOGI010002983">
    <property type="protein sequence ID" value="KAJ8421002.1"/>
    <property type="molecule type" value="Genomic_DNA"/>
</dbReference>
<sequence length="249" mass="28036">MRDCEFHAQNGHSTAECRELRKALHELADKGQIDRFLKRGMRFLRKEYKHVRPKPRDKECSTELVATIAGGYVEGITRSIWKAQLRGAQQVLTAEQGRQDVNPTGVIRLPLCFGDKVREKNLEVDFLVVDITMAYNIILGRPTLHKVKSKRKTKRSKTLGALDVGVFIIITALGHPGNVTFIARRGLLIIHSDRGVKLHQLRVLTFGSGLTAILKKLDIRLEIAFSTEGLRHMGLKELPKNAALSPRPH</sequence>